<reference evidence="1 2" key="1">
    <citation type="submission" date="2020-08" db="EMBL/GenBank/DDBJ databases">
        <title>Sequencing the genomes of 1000 actinobacteria strains.</title>
        <authorList>
            <person name="Klenk H.-P."/>
        </authorList>
    </citation>
    <scope>NUCLEOTIDE SEQUENCE [LARGE SCALE GENOMIC DNA]</scope>
    <source>
        <strain evidence="1 2">DSM 102030</strain>
    </source>
</reference>
<dbReference type="AlphaFoldDB" id="A0A7W7W2F3"/>
<proteinExistence type="predicted"/>
<comment type="caution">
    <text evidence="1">The sequence shown here is derived from an EMBL/GenBank/DDBJ whole genome shotgun (WGS) entry which is preliminary data.</text>
</comment>
<protein>
    <submittedName>
        <fullName evidence="1">Uncharacterized protein</fullName>
    </submittedName>
</protein>
<dbReference type="EMBL" id="JACHJT010000001">
    <property type="protein sequence ID" value="MBB4931393.1"/>
    <property type="molecule type" value="Genomic_DNA"/>
</dbReference>
<sequence length="39" mass="4359">MSEVPESAFRSCACGWWTRVFGLDADARAEAELAKHTCR</sequence>
<accession>A0A7W7W2F3</accession>
<dbReference type="Proteomes" id="UP000523007">
    <property type="component" value="Unassembled WGS sequence"/>
</dbReference>
<evidence type="ECO:0000313" key="2">
    <source>
        <dbReference type="Proteomes" id="UP000523007"/>
    </source>
</evidence>
<gene>
    <name evidence="1" type="ORF">F4561_002213</name>
</gene>
<keyword evidence="2" id="KW-1185">Reference proteome</keyword>
<evidence type="ECO:0000313" key="1">
    <source>
        <dbReference type="EMBL" id="MBB4931393.1"/>
    </source>
</evidence>
<name>A0A7W7W2F3_9ACTN</name>
<organism evidence="1 2">
    <name type="scientific">Lipingzhangella halophila</name>
    <dbReference type="NCBI Taxonomy" id="1783352"/>
    <lineage>
        <taxon>Bacteria</taxon>
        <taxon>Bacillati</taxon>
        <taxon>Actinomycetota</taxon>
        <taxon>Actinomycetes</taxon>
        <taxon>Streptosporangiales</taxon>
        <taxon>Nocardiopsidaceae</taxon>
        <taxon>Lipingzhangella</taxon>
    </lineage>
</organism>